<feature type="compositionally biased region" description="Basic and acidic residues" evidence="4">
    <location>
        <begin position="68"/>
        <end position="77"/>
    </location>
</feature>
<evidence type="ECO:0000256" key="1">
    <source>
        <dbReference type="ARBA" id="ARBA00005582"/>
    </source>
</evidence>
<feature type="region of interest" description="Disordered" evidence="4">
    <location>
        <begin position="1"/>
        <end position="89"/>
    </location>
</feature>
<feature type="domain" description="Nudix hydrolase" evidence="5">
    <location>
        <begin position="76"/>
        <end position="212"/>
    </location>
</feature>
<comment type="similarity">
    <text evidence="1 3">Belongs to the Nudix hydrolase family.</text>
</comment>
<evidence type="ECO:0000256" key="2">
    <source>
        <dbReference type="ARBA" id="ARBA00022801"/>
    </source>
</evidence>
<dbReference type="EMBL" id="CP003053">
    <property type="protein sequence ID" value="AFM19997.1"/>
    <property type="molecule type" value="Genomic_DNA"/>
</dbReference>
<dbReference type="HOGENOM" id="CLU_037162_14_3_11"/>
<name>I4BRU0_MYCCN</name>
<sequence precursor="true">MPATIAWVSDGEQPKSRRRRGRRRGRRAAGPPEGGADQSPGQRRQTAAKNADNSSDITPKPQKTRPRRQPDRLRTVHETSAGGLVIDGIDGPKDRQVAALIGRIDRRGRMLWSLPKGHIERGETAEQTAIREVAEETGIQGSVLAALGSIDYWFVTEGRRVHKTVHHYLMRFSGGELSDEDVEVTEVAWVPLHELPKRLAYADERRLAEVADELIDKLHTDGPAALPPLPRTAPRRRGQTHSHTRNHRPDPAAQPQPGRRTNGCGQGP</sequence>
<dbReference type="Pfam" id="PF00293">
    <property type="entry name" value="NUDIX"/>
    <property type="match status" value="1"/>
</dbReference>
<dbReference type="SUPFAM" id="SSF55811">
    <property type="entry name" value="Nudix"/>
    <property type="match status" value="1"/>
</dbReference>
<dbReference type="PRINTS" id="PR00502">
    <property type="entry name" value="NUDIXFAMILY"/>
</dbReference>
<organism evidence="6 7">
    <name type="scientific">Mycolicibacterium chubuense (strain NBB4)</name>
    <name type="common">Mycobacterium chubuense</name>
    <dbReference type="NCBI Taxonomy" id="710421"/>
    <lineage>
        <taxon>Bacteria</taxon>
        <taxon>Bacillati</taxon>
        <taxon>Actinomycetota</taxon>
        <taxon>Actinomycetes</taxon>
        <taxon>Mycobacteriales</taxon>
        <taxon>Mycobacteriaceae</taxon>
        <taxon>Mycolicibacterium</taxon>
    </lineage>
</organism>
<dbReference type="KEGG" id="mcb:Mycch_5313"/>
<dbReference type="AlphaFoldDB" id="I4BRU0"/>
<proteinExistence type="inferred from homology"/>
<dbReference type="PROSITE" id="PS00893">
    <property type="entry name" value="NUDIX_BOX"/>
    <property type="match status" value="1"/>
</dbReference>
<dbReference type="PROSITE" id="PS51462">
    <property type="entry name" value="NUDIX"/>
    <property type="match status" value="1"/>
</dbReference>
<feature type="compositionally biased region" description="Basic residues" evidence="4">
    <location>
        <begin position="233"/>
        <end position="246"/>
    </location>
</feature>
<dbReference type="InterPro" id="IPR015797">
    <property type="entry name" value="NUDIX_hydrolase-like_dom_sf"/>
</dbReference>
<dbReference type="PATRIC" id="fig|710421.3.peg.5305"/>
<dbReference type="PANTHER" id="PTHR43736">
    <property type="entry name" value="ADP-RIBOSE PYROPHOSPHATASE"/>
    <property type="match status" value="1"/>
</dbReference>
<keyword evidence="7" id="KW-1185">Reference proteome</keyword>
<accession>I4BRU0</accession>
<evidence type="ECO:0000256" key="3">
    <source>
        <dbReference type="RuleBase" id="RU003476"/>
    </source>
</evidence>
<feature type="region of interest" description="Disordered" evidence="4">
    <location>
        <begin position="219"/>
        <end position="268"/>
    </location>
</feature>
<evidence type="ECO:0000256" key="4">
    <source>
        <dbReference type="SAM" id="MobiDB-lite"/>
    </source>
</evidence>
<gene>
    <name evidence="6" type="ordered locus">Mycch_5313</name>
</gene>
<evidence type="ECO:0000313" key="7">
    <source>
        <dbReference type="Proteomes" id="UP000006057"/>
    </source>
</evidence>
<feature type="compositionally biased region" description="Polar residues" evidence="4">
    <location>
        <begin position="39"/>
        <end position="57"/>
    </location>
</feature>
<feature type="compositionally biased region" description="Basic residues" evidence="4">
    <location>
        <begin position="16"/>
        <end position="27"/>
    </location>
</feature>
<dbReference type="OrthoDB" id="9816289at2"/>
<reference evidence="6 7" key="1">
    <citation type="submission" date="2012-06" db="EMBL/GenBank/DDBJ databases">
        <title>Complete sequence of chromosome of Mycobacterium chubuense NBB4.</title>
        <authorList>
            <consortium name="US DOE Joint Genome Institute"/>
            <person name="Lucas S."/>
            <person name="Han J."/>
            <person name="Lapidus A."/>
            <person name="Cheng J.-F."/>
            <person name="Goodwin L."/>
            <person name="Pitluck S."/>
            <person name="Peters L."/>
            <person name="Mikhailova N."/>
            <person name="Teshima H."/>
            <person name="Detter J.C."/>
            <person name="Han C."/>
            <person name="Tapia R."/>
            <person name="Land M."/>
            <person name="Hauser L."/>
            <person name="Kyrpides N."/>
            <person name="Ivanova N."/>
            <person name="Pagani I."/>
            <person name="Mattes T."/>
            <person name="Holmes A."/>
            <person name="Rutledge P."/>
            <person name="Paulsen I."/>
            <person name="Coleman N."/>
            <person name="Woyke T."/>
        </authorList>
    </citation>
    <scope>NUCLEOTIDE SEQUENCE [LARGE SCALE GENOMIC DNA]</scope>
    <source>
        <strain evidence="6 7">NBB4</strain>
    </source>
</reference>
<dbReference type="InterPro" id="IPR020084">
    <property type="entry name" value="NUDIX_hydrolase_CS"/>
</dbReference>
<evidence type="ECO:0000313" key="6">
    <source>
        <dbReference type="EMBL" id="AFM19997.1"/>
    </source>
</evidence>
<protein>
    <submittedName>
        <fullName evidence="6">ADP-ribose pyrophosphatase</fullName>
    </submittedName>
</protein>
<dbReference type="Proteomes" id="UP000006057">
    <property type="component" value="Chromosome"/>
</dbReference>
<dbReference type="GO" id="GO:0016787">
    <property type="term" value="F:hydrolase activity"/>
    <property type="evidence" value="ECO:0007669"/>
    <property type="project" value="UniProtKB-KW"/>
</dbReference>
<dbReference type="CDD" id="cd03673">
    <property type="entry name" value="NUDIX_Ap6A_hydrolase"/>
    <property type="match status" value="1"/>
</dbReference>
<dbReference type="STRING" id="710421.Mycch_5313"/>
<dbReference type="Gene3D" id="3.90.79.10">
    <property type="entry name" value="Nucleoside Triphosphate Pyrophosphohydrolase"/>
    <property type="match status" value="1"/>
</dbReference>
<dbReference type="PANTHER" id="PTHR43736:SF1">
    <property type="entry name" value="DIHYDRONEOPTERIN TRIPHOSPHATE DIPHOSPHATASE"/>
    <property type="match status" value="1"/>
</dbReference>
<dbReference type="InterPro" id="IPR000086">
    <property type="entry name" value="NUDIX_hydrolase_dom"/>
</dbReference>
<dbReference type="InterPro" id="IPR020476">
    <property type="entry name" value="Nudix_hydrolase"/>
</dbReference>
<dbReference type="eggNOG" id="COG0494">
    <property type="taxonomic scope" value="Bacteria"/>
</dbReference>
<evidence type="ECO:0000259" key="5">
    <source>
        <dbReference type="PROSITE" id="PS51462"/>
    </source>
</evidence>
<keyword evidence="2 3" id="KW-0378">Hydrolase</keyword>